<reference evidence="2 3" key="1">
    <citation type="submission" date="2021-03" db="EMBL/GenBank/DDBJ databases">
        <authorList>
            <person name="King G.J."/>
            <person name="Bancroft I."/>
            <person name="Baten A."/>
            <person name="Bloomfield J."/>
            <person name="Borpatragohain P."/>
            <person name="He Z."/>
            <person name="Irish N."/>
            <person name="Irwin J."/>
            <person name="Liu K."/>
            <person name="Mauleon R.P."/>
            <person name="Moore J."/>
            <person name="Morris R."/>
            <person name="Ostergaard L."/>
            <person name="Wang B."/>
            <person name="Wells R."/>
        </authorList>
    </citation>
    <scope>NUCLEOTIDE SEQUENCE [LARGE SCALE GENOMIC DNA]</scope>
    <source>
        <strain evidence="2">R-o-18</strain>
        <tissue evidence="2">Leaf</tissue>
    </source>
</reference>
<organism evidence="2 3">
    <name type="scientific">Brassica rapa subsp. trilocularis</name>
    <dbReference type="NCBI Taxonomy" id="1813537"/>
    <lineage>
        <taxon>Eukaryota</taxon>
        <taxon>Viridiplantae</taxon>
        <taxon>Streptophyta</taxon>
        <taxon>Embryophyta</taxon>
        <taxon>Tracheophyta</taxon>
        <taxon>Spermatophyta</taxon>
        <taxon>Magnoliopsida</taxon>
        <taxon>eudicotyledons</taxon>
        <taxon>Gunneridae</taxon>
        <taxon>Pentapetalae</taxon>
        <taxon>rosids</taxon>
        <taxon>malvids</taxon>
        <taxon>Brassicales</taxon>
        <taxon>Brassicaceae</taxon>
        <taxon>Brassiceae</taxon>
        <taxon>Brassica</taxon>
    </lineage>
</organism>
<keyword evidence="3" id="KW-1185">Reference proteome</keyword>
<sequence>MWRRKLRGRQSQPVDRKISSEDMKKTACGDYTERCDDVAIVSRDERTVVIKEKSLEHNTRRSDILSKQGIKRSSVVDIKNDEKILNLGVGNANDLVSAYFLIKQRICHAKQILDQDIWIFKRACISEVLQKNSAGKALLRSIEKTNSN</sequence>
<feature type="region of interest" description="Disordered" evidence="1">
    <location>
        <begin position="1"/>
        <end position="21"/>
    </location>
</feature>
<comment type="caution">
    <text evidence="2">The sequence shown here is derived from an EMBL/GenBank/DDBJ whole genome shotgun (WGS) entry which is preliminary data.</text>
</comment>
<evidence type="ECO:0000313" key="3">
    <source>
        <dbReference type="Proteomes" id="UP000823674"/>
    </source>
</evidence>
<dbReference type="EMBL" id="JADBGQ010000002">
    <property type="protein sequence ID" value="KAG5409163.1"/>
    <property type="molecule type" value="Genomic_DNA"/>
</dbReference>
<evidence type="ECO:0000256" key="1">
    <source>
        <dbReference type="SAM" id="MobiDB-lite"/>
    </source>
</evidence>
<proteinExistence type="predicted"/>
<protein>
    <submittedName>
        <fullName evidence="2">Uncharacterized protein</fullName>
    </submittedName>
</protein>
<name>A0ABQ7NE45_BRACM</name>
<gene>
    <name evidence="2" type="primary">A02p014700.1_BraROA</name>
    <name evidence="2" type="ORF">IGI04_005482</name>
</gene>
<accession>A0ABQ7NE45</accession>
<dbReference type="Proteomes" id="UP000823674">
    <property type="component" value="Chromosome A02"/>
</dbReference>
<evidence type="ECO:0000313" key="2">
    <source>
        <dbReference type="EMBL" id="KAG5409163.1"/>
    </source>
</evidence>